<reference evidence="3" key="2">
    <citation type="submission" date="2024-01" db="EMBL/GenBank/DDBJ databases">
        <title>Draft genome sequence of Lactobacillus amylovorus strain TKL145.</title>
        <authorList>
            <person name="Tohno M."/>
            <person name="Tanizawa Y."/>
        </authorList>
    </citation>
    <scope>NUCLEOTIDE SEQUENCE [LARGE SCALE GENOMIC DNA]</scope>
    <source>
        <strain evidence="3">TKL145</strain>
    </source>
</reference>
<dbReference type="AlphaFoldDB" id="A0ABC9VNU3"/>
<feature type="transmembrane region" description="Helical" evidence="1">
    <location>
        <begin position="7"/>
        <end position="26"/>
    </location>
</feature>
<keyword evidence="1" id="KW-1133">Transmembrane helix</keyword>
<accession>A0ABC9VNU3</accession>
<protein>
    <submittedName>
        <fullName evidence="2">Uncharacterized protein</fullName>
    </submittedName>
</protein>
<feature type="transmembrane region" description="Helical" evidence="1">
    <location>
        <begin position="32"/>
        <end position="50"/>
    </location>
</feature>
<proteinExistence type="predicted"/>
<comment type="caution">
    <text evidence="2">The sequence shown here is derived from an EMBL/GenBank/DDBJ whole genome shotgun (WGS) entry which is preliminary data.</text>
</comment>
<evidence type="ECO:0000256" key="1">
    <source>
        <dbReference type="SAM" id="Phobius"/>
    </source>
</evidence>
<evidence type="ECO:0000313" key="3">
    <source>
        <dbReference type="Proteomes" id="UP001437574"/>
    </source>
</evidence>
<reference evidence="2 3" key="1">
    <citation type="journal article" date="2024" name="Int. J. Syst. Evol. Microbiol.">
        <title>Proposal of Lactobacillus amylovorus subsp. animalis subsp. nov. and an emended description of Lactobacillus amylovorus.</title>
        <authorList>
            <person name="Yamane K."/>
            <person name="Tanizawa Y."/>
            <person name="Kobayashi H."/>
            <person name="Kamizono T."/>
            <person name="Kojima Y."/>
            <person name="Takagi H."/>
            <person name="Tohno M."/>
        </authorList>
    </citation>
    <scope>NUCLEOTIDE SEQUENCE [LARGE SCALE GENOMIC DNA]</scope>
    <source>
        <strain evidence="2 3">TKL145</strain>
    </source>
</reference>
<gene>
    <name evidence="2" type="ORF">LATKL145_09510</name>
</gene>
<dbReference type="RefSeq" id="WP_013438800.1">
    <property type="nucleotide sequence ID" value="NZ_BAAAAK010000009.1"/>
</dbReference>
<evidence type="ECO:0000313" key="2">
    <source>
        <dbReference type="EMBL" id="GAA0042541.1"/>
    </source>
</evidence>
<keyword evidence="1" id="KW-0472">Membrane</keyword>
<sequence length="84" mass="9575">MKLTKKTLWILGTLLFSAIAGIYFYLNIHNSSGTTIAVILAALALYFLFQTGQLYQKIWTKILVYLLNVVWIIVALLVTELIIR</sequence>
<feature type="transmembrane region" description="Helical" evidence="1">
    <location>
        <begin position="62"/>
        <end position="83"/>
    </location>
</feature>
<dbReference type="EMBL" id="BAAAAK010000009">
    <property type="protein sequence ID" value="GAA0042541.1"/>
    <property type="molecule type" value="Genomic_DNA"/>
</dbReference>
<organism evidence="2 3">
    <name type="scientific">Lactobacillus amylovorus subsp. animalium</name>
    <dbReference type="NCBI Taxonomy" id="3378536"/>
    <lineage>
        <taxon>Bacteria</taxon>
        <taxon>Bacillati</taxon>
        <taxon>Bacillota</taxon>
        <taxon>Bacilli</taxon>
        <taxon>Lactobacillales</taxon>
        <taxon>Lactobacillaceae</taxon>
        <taxon>Lactobacillus</taxon>
    </lineage>
</organism>
<dbReference type="Proteomes" id="UP001437574">
    <property type="component" value="Unassembled WGS sequence"/>
</dbReference>
<keyword evidence="1" id="KW-0812">Transmembrane</keyword>
<name>A0ABC9VNU3_LACAM</name>